<gene>
    <name evidence="3" type="ORF">INT46_008015</name>
</gene>
<dbReference type="SMART" id="SM01017">
    <property type="entry name" value="Arrestin_C"/>
    <property type="match status" value="1"/>
</dbReference>
<comment type="caution">
    <text evidence="3">The sequence shown here is derived from an EMBL/GenBank/DDBJ whole genome shotgun (WGS) entry which is preliminary data.</text>
</comment>
<evidence type="ECO:0000259" key="2">
    <source>
        <dbReference type="SMART" id="SM01017"/>
    </source>
</evidence>
<feature type="compositionally biased region" description="Low complexity" evidence="1">
    <location>
        <begin position="380"/>
        <end position="405"/>
    </location>
</feature>
<dbReference type="GO" id="GO:0005737">
    <property type="term" value="C:cytoplasm"/>
    <property type="evidence" value="ECO:0007669"/>
    <property type="project" value="TreeGrafter"/>
</dbReference>
<dbReference type="InterPro" id="IPR011022">
    <property type="entry name" value="Arrestin_C-like"/>
</dbReference>
<dbReference type="GO" id="GO:0015031">
    <property type="term" value="P:protein transport"/>
    <property type="evidence" value="ECO:0007669"/>
    <property type="project" value="TreeGrafter"/>
</dbReference>
<proteinExistence type="predicted"/>
<name>A0A8H7R5T6_9FUNG</name>
<dbReference type="InterPro" id="IPR050357">
    <property type="entry name" value="Arrestin_domain-protein"/>
</dbReference>
<reference evidence="3" key="1">
    <citation type="submission" date="2020-12" db="EMBL/GenBank/DDBJ databases">
        <title>Metabolic potential, ecology and presence of endohyphal bacteria is reflected in genomic diversity of Mucoromycotina.</title>
        <authorList>
            <person name="Muszewska A."/>
            <person name="Okrasinska A."/>
            <person name="Steczkiewicz K."/>
            <person name="Drgas O."/>
            <person name="Orlowska M."/>
            <person name="Perlinska-Lenart U."/>
            <person name="Aleksandrzak-Piekarczyk T."/>
            <person name="Szatraj K."/>
            <person name="Zielenkiewicz U."/>
            <person name="Pilsyk S."/>
            <person name="Malc E."/>
            <person name="Mieczkowski P."/>
            <person name="Kruszewska J.S."/>
            <person name="Biernat P."/>
            <person name="Pawlowska J."/>
        </authorList>
    </citation>
    <scope>NUCLEOTIDE SEQUENCE</scope>
    <source>
        <strain evidence="3">CBS 226.32</strain>
    </source>
</reference>
<dbReference type="PANTHER" id="PTHR11188">
    <property type="entry name" value="ARRESTIN DOMAIN CONTAINING PROTEIN"/>
    <property type="match status" value="1"/>
</dbReference>
<accession>A0A8H7R5T6</accession>
<feature type="domain" description="Arrestin C-terminal-like" evidence="2">
    <location>
        <begin position="163"/>
        <end position="302"/>
    </location>
</feature>
<dbReference type="Gene3D" id="2.60.40.640">
    <property type="match status" value="2"/>
</dbReference>
<evidence type="ECO:0000313" key="4">
    <source>
        <dbReference type="Proteomes" id="UP000650833"/>
    </source>
</evidence>
<dbReference type="InterPro" id="IPR014752">
    <property type="entry name" value="Arrestin-like_C"/>
</dbReference>
<dbReference type="InterPro" id="IPR014756">
    <property type="entry name" value="Ig_E-set"/>
</dbReference>
<evidence type="ECO:0000256" key="1">
    <source>
        <dbReference type="SAM" id="MobiDB-lite"/>
    </source>
</evidence>
<evidence type="ECO:0000313" key="3">
    <source>
        <dbReference type="EMBL" id="KAG2203818.1"/>
    </source>
</evidence>
<dbReference type="PANTHER" id="PTHR11188:SF17">
    <property type="entry name" value="FI21816P1"/>
    <property type="match status" value="1"/>
</dbReference>
<sequence length="567" mass="62655">MSNTKEFSIILKNPDKCYYPGDFIHGQISLNLKKSVDIQYISVNFNGFIEGCGDKVTLINDIKLLGTPTNKQKYTTLNPGICYSYDFEFKIPADKRLPSSTKIPKVAKITYTLTATHKKPMFKLSHTLSNATQEIIILDMINILLPDYRVPVKMNKDLGFINGSKLSQWCINVPKSAFTRGENIKLKCQINNFPAMEKAKAVKVSLSRQTHRTSSAKILENKVLSSTTIDLDTKDNSSSQCIPIELHVPLDTPPSIFPDSGRSLSVSYVIQAELKMKGVKSAIKLKSVYKQEVAIVIGTFPIDNIPIYSDSNNNNTSQVYLHTLASVQPSLAYQRNSTTNLLATRKISPPVQHQVSYSDFDNIKPLPRLEEITQKRSYGSNNSSSSSSSLSSPTSPASLSPTPSSMLISSYQQEFDDYIPTTPLRRLSFSSARSSLTANIDRSLTPLPSIKSTQVNPYNTVSYLNRKSSPGPSLLSTTLQAPHEIGPNDIIAKQGNNIEKPHVENNNSYFNVKTLETSGDDEDETNTPELLSRHNTISTASSNGLTDSFQAISSTKTAFLMSPIDKN</sequence>
<keyword evidence="4" id="KW-1185">Reference proteome</keyword>
<dbReference type="OrthoDB" id="441210at2759"/>
<organism evidence="3 4">
    <name type="scientific">Mucor plumbeus</name>
    <dbReference type="NCBI Taxonomy" id="97098"/>
    <lineage>
        <taxon>Eukaryota</taxon>
        <taxon>Fungi</taxon>
        <taxon>Fungi incertae sedis</taxon>
        <taxon>Mucoromycota</taxon>
        <taxon>Mucoromycotina</taxon>
        <taxon>Mucoromycetes</taxon>
        <taxon>Mucorales</taxon>
        <taxon>Mucorineae</taxon>
        <taxon>Mucoraceae</taxon>
        <taxon>Mucor</taxon>
    </lineage>
</organism>
<dbReference type="EMBL" id="JAEPRC010000216">
    <property type="protein sequence ID" value="KAG2203818.1"/>
    <property type="molecule type" value="Genomic_DNA"/>
</dbReference>
<dbReference type="AlphaFoldDB" id="A0A8H7R5T6"/>
<dbReference type="Pfam" id="PF02752">
    <property type="entry name" value="Arrestin_C"/>
    <property type="match status" value="1"/>
</dbReference>
<dbReference type="SUPFAM" id="SSF81296">
    <property type="entry name" value="E set domains"/>
    <property type="match status" value="2"/>
</dbReference>
<dbReference type="Proteomes" id="UP000650833">
    <property type="component" value="Unassembled WGS sequence"/>
</dbReference>
<feature type="region of interest" description="Disordered" evidence="1">
    <location>
        <begin position="373"/>
        <end position="405"/>
    </location>
</feature>
<protein>
    <recommendedName>
        <fullName evidence="2">Arrestin C-terminal-like domain-containing protein</fullName>
    </recommendedName>
</protein>